<feature type="domain" description="HTH marR-type" evidence="1">
    <location>
        <begin position="1"/>
        <end position="139"/>
    </location>
</feature>
<evidence type="ECO:0000259" key="1">
    <source>
        <dbReference type="PROSITE" id="PS50995"/>
    </source>
</evidence>
<dbReference type="RefSeq" id="WP_149160339.1">
    <property type="nucleotide sequence ID" value="NZ_CP043505.1"/>
</dbReference>
<evidence type="ECO:0000313" key="2">
    <source>
        <dbReference type="EMBL" id="QEO14318.1"/>
    </source>
</evidence>
<evidence type="ECO:0000313" key="3">
    <source>
        <dbReference type="Proteomes" id="UP000324678"/>
    </source>
</evidence>
<dbReference type="AlphaFoldDB" id="A0A5C1YF77"/>
<dbReference type="EMBL" id="CP043505">
    <property type="protein sequence ID" value="QEO14318.1"/>
    <property type="molecule type" value="Genomic_DNA"/>
</dbReference>
<dbReference type="SMART" id="SM00347">
    <property type="entry name" value="HTH_MARR"/>
    <property type="match status" value="1"/>
</dbReference>
<dbReference type="PROSITE" id="PS50995">
    <property type="entry name" value="HTH_MARR_2"/>
    <property type="match status" value="1"/>
</dbReference>
<dbReference type="OrthoDB" id="3177763at2"/>
<dbReference type="InterPro" id="IPR039422">
    <property type="entry name" value="MarR/SlyA-like"/>
</dbReference>
<dbReference type="InterPro" id="IPR036390">
    <property type="entry name" value="WH_DNA-bd_sf"/>
</dbReference>
<dbReference type="InterPro" id="IPR000835">
    <property type="entry name" value="HTH_MarR-typ"/>
</dbReference>
<proteinExistence type="predicted"/>
<dbReference type="Proteomes" id="UP000324678">
    <property type="component" value="Chromosome"/>
</dbReference>
<sequence length="154" mass="16946">MNDRLARINAAIRALGFAQRSSADEWVRESGLTRQQAFTIGYIEEHQDRGVIARELAEISGTTAASVASLLQGLEERGLVTRTPSPDDSRVKLLRVTPAASRLTEGFEDAMIAAQEQPFAVLTPDEQQTLLSLLERVTADIEPVGPPPPRRRDR</sequence>
<protein>
    <submittedName>
        <fullName evidence="2">Winged helix DNA-binding protein</fullName>
    </submittedName>
</protein>
<dbReference type="Pfam" id="PF12802">
    <property type="entry name" value="MarR_2"/>
    <property type="match status" value="1"/>
</dbReference>
<dbReference type="Gene3D" id="1.10.10.10">
    <property type="entry name" value="Winged helix-like DNA-binding domain superfamily/Winged helix DNA-binding domain"/>
    <property type="match status" value="1"/>
</dbReference>
<organism evidence="2 3">
    <name type="scientific">Agromyces intestinalis</name>
    <dbReference type="NCBI Taxonomy" id="2592652"/>
    <lineage>
        <taxon>Bacteria</taxon>
        <taxon>Bacillati</taxon>
        <taxon>Actinomycetota</taxon>
        <taxon>Actinomycetes</taxon>
        <taxon>Micrococcales</taxon>
        <taxon>Microbacteriaceae</taxon>
        <taxon>Agromyces</taxon>
    </lineage>
</organism>
<dbReference type="InterPro" id="IPR036388">
    <property type="entry name" value="WH-like_DNA-bd_sf"/>
</dbReference>
<keyword evidence="3" id="KW-1185">Reference proteome</keyword>
<dbReference type="PRINTS" id="PR00598">
    <property type="entry name" value="HTHMARR"/>
</dbReference>
<name>A0A5C1YF77_9MICO</name>
<dbReference type="SUPFAM" id="SSF46785">
    <property type="entry name" value="Winged helix' DNA-binding domain"/>
    <property type="match status" value="1"/>
</dbReference>
<dbReference type="KEGG" id="ail:FLP10_07720"/>
<reference evidence="2 3" key="1">
    <citation type="submission" date="2019-09" db="EMBL/GenBank/DDBJ databases">
        <title>Genome sequencing of strain KACC 19306.</title>
        <authorList>
            <person name="Heo J."/>
            <person name="Kim S.-J."/>
            <person name="Kim J.-S."/>
            <person name="Hong S.-B."/>
            <person name="Kwon S.-W."/>
        </authorList>
    </citation>
    <scope>NUCLEOTIDE SEQUENCE [LARGE SCALE GENOMIC DNA]</scope>
    <source>
        <strain evidence="2 3">KACC 19306</strain>
    </source>
</reference>
<dbReference type="GO" id="GO:0003700">
    <property type="term" value="F:DNA-binding transcription factor activity"/>
    <property type="evidence" value="ECO:0007669"/>
    <property type="project" value="InterPro"/>
</dbReference>
<dbReference type="GO" id="GO:0006950">
    <property type="term" value="P:response to stress"/>
    <property type="evidence" value="ECO:0007669"/>
    <property type="project" value="TreeGrafter"/>
</dbReference>
<dbReference type="PANTHER" id="PTHR33164">
    <property type="entry name" value="TRANSCRIPTIONAL REGULATOR, MARR FAMILY"/>
    <property type="match status" value="1"/>
</dbReference>
<dbReference type="PANTHER" id="PTHR33164:SF43">
    <property type="entry name" value="HTH-TYPE TRANSCRIPTIONAL REPRESSOR YETL"/>
    <property type="match status" value="1"/>
</dbReference>
<gene>
    <name evidence="2" type="ORF">FLP10_07720</name>
</gene>
<keyword evidence="2" id="KW-0238">DNA-binding</keyword>
<accession>A0A5C1YF77</accession>
<dbReference type="GO" id="GO:0003677">
    <property type="term" value="F:DNA binding"/>
    <property type="evidence" value="ECO:0007669"/>
    <property type="project" value="UniProtKB-KW"/>
</dbReference>